<feature type="region of interest" description="Disordered" evidence="9">
    <location>
        <begin position="191"/>
        <end position="213"/>
    </location>
</feature>
<protein>
    <recommendedName>
        <fullName evidence="11">Zinc finger C2H2 LYAR-type domain-containing protein</fullName>
    </recommendedName>
</protein>
<evidence type="ECO:0000256" key="4">
    <source>
        <dbReference type="ARBA" id="ARBA00022771"/>
    </source>
</evidence>
<proteinExistence type="predicted"/>
<dbReference type="PANTHER" id="PTHR13100:SF10">
    <property type="entry name" value="CELL GROWTH-REGULATING NUCLEOLAR PROTEIN"/>
    <property type="match status" value="1"/>
</dbReference>
<keyword evidence="13" id="KW-1185">Reference proteome</keyword>
<dbReference type="AlphaFoldDB" id="A0AAW1S6V3"/>
<evidence type="ECO:0000313" key="13">
    <source>
        <dbReference type="Proteomes" id="UP001445335"/>
    </source>
</evidence>
<evidence type="ECO:0000259" key="11">
    <source>
        <dbReference type="Pfam" id="PF08790"/>
    </source>
</evidence>
<comment type="subcellular location">
    <subcellularLocation>
        <location evidence="1">Nucleus</location>
    </subcellularLocation>
</comment>
<keyword evidence="8" id="KW-0175">Coiled coil</keyword>
<feature type="region of interest" description="Disordered" evidence="9">
    <location>
        <begin position="584"/>
        <end position="610"/>
    </location>
</feature>
<comment type="caution">
    <text evidence="12">The sequence shown here is derived from an EMBL/GenBank/DDBJ whole genome shotgun (WGS) entry which is preliminary data.</text>
</comment>
<dbReference type="EMBL" id="JALJOU010000009">
    <property type="protein sequence ID" value="KAK9842100.1"/>
    <property type="molecule type" value="Genomic_DNA"/>
</dbReference>
<keyword evidence="4 7" id="KW-0863">Zinc-finger</keyword>
<keyword evidence="10" id="KW-1133">Transmembrane helix</keyword>
<keyword evidence="5" id="KW-0862">Zinc</keyword>
<dbReference type="InterPro" id="IPR036236">
    <property type="entry name" value="Znf_C2H2_sf"/>
</dbReference>
<evidence type="ECO:0000313" key="12">
    <source>
        <dbReference type="EMBL" id="KAK9842100.1"/>
    </source>
</evidence>
<evidence type="ECO:0000256" key="3">
    <source>
        <dbReference type="ARBA" id="ARBA00022737"/>
    </source>
</evidence>
<feature type="transmembrane region" description="Helical" evidence="10">
    <location>
        <begin position="443"/>
        <end position="464"/>
    </location>
</feature>
<dbReference type="InterPro" id="IPR039999">
    <property type="entry name" value="LYAR"/>
</dbReference>
<dbReference type="Proteomes" id="UP001445335">
    <property type="component" value="Unassembled WGS sequence"/>
</dbReference>
<keyword evidence="10" id="KW-0472">Membrane</keyword>
<evidence type="ECO:0000256" key="2">
    <source>
        <dbReference type="ARBA" id="ARBA00022723"/>
    </source>
</evidence>
<dbReference type="GO" id="GO:0005730">
    <property type="term" value="C:nucleolus"/>
    <property type="evidence" value="ECO:0007669"/>
    <property type="project" value="TreeGrafter"/>
</dbReference>
<evidence type="ECO:0000256" key="6">
    <source>
        <dbReference type="ARBA" id="ARBA00023242"/>
    </source>
</evidence>
<evidence type="ECO:0000256" key="1">
    <source>
        <dbReference type="ARBA" id="ARBA00004123"/>
    </source>
</evidence>
<keyword evidence="10" id="KW-0812">Transmembrane</keyword>
<gene>
    <name evidence="12" type="ORF">WJX81_008359</name>
</gene>
<evidence type="ECO:0000256" key="9">
    <source>
        <dbReference type="SAM" id="MobiDB-lite"/>
    </source>
</evidence>
<feature type="compositionally biased region" description="Low complexity" evidence="9">
    <location>
        <begin position="135"/>
        <end position="170"/>
    </location>
</feature>
<feature type="transmembrane region" description="Helical" evidence="10">
    <location>
        <begin position="403"/>
        <end position="423"/>
    </location>
</feature>
<dbReference type="Pfam" id="PF08790">
    <property type="entry name" value="zf-LYAR"/>
    <property type="match status" value="1"/>
</dbReference>
<dbReference type="SUPFAM" id="SSF57667">
    <property type="entry name" value="beta-beta-alpha zinc fingers"/>
    <property type="match status" value="3"/>
</dbReference>
<accession>A0AAW1S6V3</accession>
<evidence type="ECO:0000256" key="10">
    <source>
        <dbReference type="SAM" id="Phobius"/>
    </source>
</evidence>
<keyword evidence="6" id="KW-0539">Nucleus</keyword>
<feature type="region of interest" description="Disordered" evidence="9">
    <location>
        <begin position="502"/>
        <end position="521"/>
    </location>
</feature>
<evidence type="ECO:0000256" key="8">
    <source>
        <dbReference type="SAM" id="Coils"/>
    </source>
</evidence>
<feature type="domain" description="Zinc finger C2H2 LYAR-type" evidence="11">
    <location>
        <begin position="30"/>
        <end position="57"/>
    </location>
</feature>
<keyword evidence="3" id="KW-0677">Repeat</keyword>
<evidence type="ECO:0000256" key="7">
    <source>
        <dbReference type="PROSITE-ProRule" id="PRU01145"/>
    </source>
</evidence>
<dbReference type="GO" id="GO:0000122">
    <property type="term" value="P:negative regulation of transcription by RNA polymerase II"/>
    <property type="evidence" value="ECO:0007669"/>
    <property type="project" value="TreeGrafter"/>
</dbReference>
<name>A0AAW1S6V3_9CHLO</name>
<dbReference type="PANTHER" id="PTHR13100">
    <property type="entry name" value="CELL GROWTH-REGULATING NUCLEOLAR PROTEIN LYAR"/>
    <property type="match status" value="1"/>
</dbReference>
<dbReference type="Gene3D" id="3.30.1490.490">
    <property type="match status" value="1"/>
</dbReference>
<reference evidence="12 13" key="1">
    <citation type="journal article" date="2024" name="Nat. Commun.">
        <title>Phylogenomics reveals the evolutionary origins of lichenization in chlorophyte algae.</title>
        <authorList>
            <person name="Puginier C."/>
            <person name="Libourel C."/>
            <person name="Otte J."/>
            <person name="Skaloud P."/>
            <person name="Haon M."/>
            <person name="Grisel S."/>
            <person name="Petersen M."/>
            <person name="Berrin J.G."/>
            <person name="Delaux P.M."/>
            <person name="Dal Grande F."/>
            <person name="Keller J."/>
        </authorList>
    </citation>
    <scope>NUCLEOTIDE SEQUENCE [LARGE SCALE GENOMIC DNA]</scope>
    <source>
        <strain evidence="12 13">SAG 245.80</strain>
    </source>
</reference>
<feature type="coiled-coil region" evidence="8">
    <location>
        <begin position="549"/>
        <end position="583"/>
    </location>
</feature>
<keyword evidence="2" id="KW-0479">Metal-binding</keyword>
<feature type="region of interest" description="Disordered" evidence="9">
    <location>
        <begin position="244"/>
        <end position="263"/>
    </location>
</feature>
<evidence type="ECO:0000256" key="5">
    <source>
        <dbReference type="ARBA" id="ARBA00022833"/>
    </source>
</evidence>
<organism evidence="12 13">
    <name type="scientific">Elliptochloris bilobata</name>
    <dbReference type="NCBI Taxonomy" id="381761"/>
    <lineage>
        <taxon>Eukaryota</taxon>
        <taxon>Viridiplantae</taxon>
        <taxon>Chlorophyta</taxon>
        <taxon>core chlorophytes</taxon>
        <taxon>Trebouxiophyceae</taxon>
        <taxon>Trebouxiophyceae incertae sedis</taxon>
        <taxon>Elliptochloris clade</taxon>
        <taxon>Elliptochloris</taxon>
    </lineage>
</organism>
<dbReference type="PROSITE" id="PS51804">
    <property type="entry name" value="ZF_C2HC_LYAR"/>
    <property type="match status" value="2"/>
</dbReference>
<dbReference type="InterPro" id="IPR014898">
    <property type="entry name" value="Znf_C2H2_LYAR"/>
</dbReference>
<feature type="region of interest" description="Disordered" evidence="9">
    <location>
        <begin position="131"/>
        <end position="171"/>
    </location>
</feature>
<dbReference type="FunFam" id="3.30.1490.490:FF:000001">
    <property type="entry name" value="cell growth-regulating nucleolar protein-like"/>
    <property type="match status" value="1"/>
</dbReference>
<dbReference type="GO" id="GO:0003677">
    <property type="term" value="F:DNA binding"/>
    <property type="evidence" value="ECO:0007669"/>
    <property type="project" value="InterPro"/>
</dbReference>
<dbReference type="GO" id="GO:0006364">
    <property type="term" value="P:rRNA processing"/>
    <property type="evidence" value="ECO:0007669"/>
    <property type="project" value="TreeGrafter"/>
</dbReference>
<sequence>MVWFQCDDCGDSLKKPKVQGHLNSCSASGFSCLDCSRHFDRGSVQGHTSCVTEHQKYALGATKAGGFASQGFYGGGGLPAPAATAAAPEAAAFGLEFLAARPPWRCACCGVTCTSYDTLMGHAAGVKHKRRARAAGKAQQAEAGGGAAAAPDATGRAPTASDASGGAAAAVGQTEGAERVAADTPALAYGAAEEGPAAKKRRKGDAEESGLAGSKVDRNVAAKKKATKKKRISAGLADGALAAGEDHGASVQPSNARDLKAASRGRAATVDAAAAADAQRKSIKWKKLAAEALRANKGKFQMKTGKLLAHLAAAAGVPEAERDARGGEALRRLQSSSQFRFSKNMRVFGDKAVAMGGMLSTRVGSDPYYTSLESRFERLQADSARINESLQERRRREAAVKSAIVFYGIAGFAAALAFAAWVVRQPPGTYTARGHSTRVAPLFLEPFVAWLAHALAGTALQVAAQRDAARLARLQGNLRKMVAGLKDSTHYERTQRLLERFDPDYQPPTPRRPPGGLGGLGGRLGDMLPALDRLATSLVGDNPALTEGFTAARHEAEALRAQLLAAQARARDLAAENAALRERLGLGPQPQGPQDLDLDPIPGMGRPASV</sequence>
<dbReference type="GO" id="GO:0008270">
    <property type="term" value="F:zinc ion binding"/>
    <property type="evidence" value="ECO:0007669"/>
    <property type="project" value="UniProtKB-KW"/>
</dbReference>